<keyword evidence="3" id="KW-0808">Transferase</keyword>
<dbReference type="PROSITE" id="PS00108">
    <property type="entry name" value="PROTEIN_KINASE_ST"/>
    <property type="match status" value="1"/>
</dbReference>
<organism evidence="11 12">
    <name type="scientific">Trichormus variabilis SAG 1403-4b</name>
    <dbReference type="NCBI Taxonomy" id="447716"/>
    <lineage>
        <taxon>Bacteria</taxon>
        <taxon>Bacillati</taxon>
        <taxon>Cyanobacteriota</taxon>
        <taxon>Cyanophyceae</taxon>
        <taxon>Nostocales</taxon>
        <taxon>Nostocaceae</taxon>
        <taxon>Trichormus</taxon>
    </lineage>
</organism>
<dbReference type="EC" id="2.7.11.1" evidence="1"/>
<reference evidence="11 12" key="1">
    <citation type="journal article" date="2019" name="Genome Biol. Evol.">
        <title>Day and night: Metabolic profiles and evolutionary relationships of six axenic non-marine cyanobacteria.</title>
        <authorList>
            <person name="Will S.E."/>
            <person name="Henke P."/>
            <person name="Boedeker C."/>
            <person name="Huang S."/>
            <person name="Brinkmann H."/>
            <person name="Rohde M."/>
            <person name="Jarek M."/>
            <person name="Friedl T."/>
            <person name="Seufert S."/>
            <person name="Schumacher M."/>
            <person name="Overmann J."/>
            <person name="Neumann-Schaal M."/>
            <person name="Petersen J."/>
        </authorList>
    </citation>
    <scope>NUCLEOTIDE SEQUENCE [LARGE SCALE GENOMIC DNA]</scope>
    <source>
        <strain evidence="11 12">SAG 1403-4b</strain>
    </source>
</reference>
<accession>A0A433UPE7</accession>
<evidence type="ECO:0000256" key="3">
    <source>
        <dbReference type="ARBA" id="ARBA00022679"/>
    </source>
</evidence>
<dbReference type="InterPro" id="IPR011009">
    <property type="entry name" value="Kinase-like_dom_sf"/>
</dbReference>
<dbReference type="Gene3D" id="3.30.200.20">
    <property type="entry name" value="Phosphorylase Kinase, domain 1"/>
    <property type="match status" value="1"/>
</dbReference>
<dbReference type="PANTHER" id="PTHR24363:SF0">
    <property type="entry name" value="SERINE_THREONINE KINASE LIKE DOMAIN CONTAINING 1"/>
    <property type="match status" value="1"/>
</dbReference>
<evidence type="ECO:0000256" key="4">
    <source>
        <dbReference type="ARBA" id="ARBA00022741"/>
    </source>
</evidence>
<keyword evidence="4" id="KW-0547">Nucleotide-binding</keyword>
<evidence type="ECO:0000256" key="2">
    <source>
        <dbReference type="ARBA" id="ARBA00022527"/>
    </source>
</evidence>
<dbReference type="Pfam" id="PF00069">
    <property type="entry name" value="Pkinase"/>
    <property type="match status" value="1"/>
</dbReference>
<evidence type="ECO:0000256" key="9">
    <source>
        <dbReference type="SAM" id="Phobius"/>
    </source>
</evidence>
<proteinExistence type="predicted"/>
<dbReference type="RefSeq" id="WP_127054789.1">
    <property type="nucleotide sequence ID" value="NZ_RSCM01000009.1"/>
</dbReference>
<sequence length="346" mass="39904">MIMIEPGDVINNCYHVIQELGSGTFGKTFEVEDRIARDNKVLKILKLDNFSEATVKDKILQLFEQEYDVLRELKHPGIPRVKAGGYIKFLCPHTHDILHGLVMEKIEGHNLKKWLEQNQRIPNTVQAIDWLKQLIDILDHIHSRDYLHRDIKLDNIMLKPDGQLVLIDFGAVKECSQQFQKTIIPNTKIGAFGYSSPEQESGRDLNHTSDFFALGRTFVHLLTGIFPGRLVQDSRTSKLIWRHEASQVSEELKDLIDNLMEYERRNRPQSNQKILQAIKEVERKLDPPVRPQFPAIIVFMSVILNFIFLNLLAMGFTLGIGWKVLFVVIVCVISGFLFFPLMQSLF</sequence>
<dbReference type="Proteomes" id="UP000276103">
    <property type="component" value="Unassembled WGS sequence"/>
</dbReference>
<evidence type="ECO:0000256" key="5">
    <source>
        <dbReference type="ARBA" id="ARBA00022777"/>
    </source>
</evidence>
<dbReference type="InterPro" id="IPR008271">
    <property type="entry name" value="Ser/Thr_kinase_AS"/>
</dbReference>
<comment type="caution">
    <text evidence="11">The sequence shown here is derived from an EMBL/GenBank/DDBJ whole genome shotgun (WGS) entry which is preliminary data.</text>
</comment>
<protein>
    <recommendedName>
        <fullName evidence="1">non-specific serine/threonine protein kinase</fullName>
        <ecNumber evidence="1">2.7.11.1</ecNumber>
    </recommendedName>
</protein>
<keyword evidence="2" id="KW-0723">Serine/threonine-protein kinase</keyword>
<dbReference type="PROSITE" id="PS50011">
    <property type="entry name" value="PROTEIN_KINASE_DOM"/>
    <property type="match status" value="1"/>
</dbReference>
<dbReference type="SUPFAM" id="SSF56112">
    <property type="entry name" value="Protein kinase-like (PK-like)"/>
    <property type="match status" value="1"/>
</dbReference>
<dbReference type="EMBL" id="RSCM01000009">
    <property type="protein sequence ID" value="RUS95696.1"/>
    <property type="molecule type" value="Genomic_DNA"/>
</dbReference>
<evidence type="ECO:0000256" key="6">
    <source>
        <dbReference type="ARBA" id="ARBA00022840"/>
    </source>
</evidence>
<feature type="domain" description="Protein kinase" evidence="10">
    <location>
        <begin position="14"/>
        <end position="289"/>
    </location>
</feature>
<evidence type="ECO:0000259" key="10">
    <source>
        <dbReference type="PROSITE" id="PS50011"/>
    </source>
</evidence>
<dbReference type="OrthoDB" id="502056at2"/>
<dbReference type="AlphaFoldDB" id="A0A433UPE7"/>
<evidence type="ECO:0000256" key="8">
    <source>
        <dbReference type="ARBA" id="ARBA00048679"/>
    </source>
</evidence>
<dbReference type="CDD" id="cd14014">
    <property type="entry name" value="STKc_PknB_like"/>
    <property type="match status" value="1"/>
</dbReference>
<evidence type="ECO:0000256" key="1">
    <source>
        <dbReference type="ARBA" id="ARBA00012513"/>
    </source>
</evidence>
<dbReference type="PANTHER" id="PTHR24363">
    <property type="entry name" value="SERINE/THREONINE PROTEIN KINASE"/>
    <property type="match status" value="1"/>
</dbReference>
<name>A0A433UPE7_ANAVA</name>
<dbReference type="SMART" id="SM00220">
    <property type="entry name" value="S_TKc"/>
    <property type="match status" value="1"/>
</dbReference>
<keyword evidence="6" id="KW-0067">ATP-binding</keyword>
<evidence type="ECO:0000313" key="12">
    <source>
        <dbReference type="Proteomes" id="UP000276103"/>
    </source>
</evidence>
<dbReference type="GO" id="GO:0004674">
    <property type="term" value="F:protein serine/threonine kinase activity"/>
    <property type="evidence" value="ECO:0007669"/>
    <property type="project" value="UniProtKB-KW"/>
</dbReference>
<keyword evidence="9" id="KW-0472">Membrane</keyword>
<gene>
    <name evidence="11" type="ORF">DSM107003_28720</name>
</gene>
<comment type="catalytic activity">
    <reaction evidence="7">
        <text>L-threonyl-[protein] + ATP = O-phospho-L-threonyl-[protein] + ADP + H(+)</text>
        <dbReference type="Rhea" id="RHEA:46608"/>
        <dbReference type="Rhea" id="RHEA-COMP:11060"/>
        <dbReference type="Rhea" id="RHEA-COMP:11605"/>
        <dbReference type="ChEBI" id="CHEBI:15378"/>
        <dbReference type="ChEBI" id="CHEBI:30013"/>
        <dbReference type="ChEBI" id="CHEBI:30616"/>
        <dbReference type="ChEBI" id="CHEBI:61977"/>
        <dbReference type="ChEBI" id="CHEBI:456216"/>
        <dbReference type="EC" id="2.7.11.1"/>
    </reaction>
</comment>
<dbReference type="GO" id="GO:0005524">
    <property type="term" value="F:ATP binding"/>
    <property type="evidence" value="ECO:0007669"/>
    <property type="project" value="UniProtKB-KW"/>
</dbReference>
<feature type="transmembrane region" description="Helical" evidence="9">
    <location>
        <begin position="293"/>
        <end position="312"/>
    </location>
</feature>
<comment type="catalytic activity">
    <reaction evidence="8">
        <text>L-seryl-[protein] + ATP = O-phospho-L-seryl-[protein] + ADP + H(+)</text>
        <dbReference type="Rhea" id="RHEA:17989"/>
        <dbReference type="Rhea" id="RHEA-COMP:9863"/>
        <dbReference type="Rhea" id="RHEA-COMP:11604"/>
        <dbReference type="ChEBI" id="CHEBI:15378"/>
        <dbReference type="ChEBI" id="CHEBI:29999"/>
        <dbReference type="ChEBI" id="CHEBI:30616"/>
        <dbReference type="ChEBI" id="CHEBI:83421"/>
        <dbReference type="ChEBI" id="CHEBI:456216"/>
        <dbReference type="EC" id="2.7.11.1"/>
    </reaction>
</comment>
<evidence type="ECO:0000313" key="11">
    <source>
        <dbReference type="EMBL" id="RUS95696.1"/>
    </source>
</evidence>
<feature type="transmembrane region" description="Helical" evidence="9">
    <location>
        <begin position="324"/>
        <end position="342"/>
    </location>
</feature>
<keyword evidence="9" id="KW-1133">Transmembrane helix</keyword>
<keyword evidence="5" id="KW-0418">Kinase</keyword>
<dbReference type="InterPro" id="IPR000719">
    <property type="entry name" value="Prot_kinase_dom"/>
</dbReference>
<keyword evidence="9" id="KW-0812">Transmembrane</keyword>
<dbReference type="Gene3D" id="1.10.510.10">
    <property type="entry name" value="Transferase(Phosphotransferase) domain 1"/>
    <property type="match status" value="1"/>
</dbReference>
<keyword evidence="12" id="KW-1185">Reference proteome</keyword>
<evidence type="ECO:0000256" key="7">
    <source>
        <dbReference type="ARBA" id="ARBA00047899"/>
    </source>
</evidence>